<accession>A0A803M017</accession>
<keyword evidence="6" id="KW-1015">Disulfide bond</keyword>
<dbReference type="Gene3D" id="3.20.20.80">
    <property type="entry name" value="Glycosidases"/>
    <property type="match status" value="1"/>
</dbReference>
<comment type="similarity">
    <text evidence="11">Belongs to the glycosyl hydrolase 18 family.</text>
</comment>
<feature type="domain" description="GH18" evidence="12">
    <location>
        <begin position="1"/>
        <end position="217"/>
    </location>
</feature>
<keyword evidence="14" id="KW-1185">Reference proteome</keyword>
<evidence type="ECO:0000256" key="1">
    <source>
        <dbReference type="ARBA" id="ARBA00000822"/>
    </source>
</evidence>
<evidence type="ECO:0000256" key="6">
    <source>
        <dbReference type="ARBA" id="ARBA00023157"/>
    </source>
</evidence>
<keyword evidence="8 10" id="KW-0326">Glycosidase</keyword>
<dbReference type="Pfam" id="PF00704">
    <property type="entry name" value="Glyco_hydro_18"/>
    <property type="match status" value="1"/>
</dbReference>
<dbReference type="PANTHER" id="PTHR45708:SF22">
    <property type="entry name" value="ACIDIC ENDOCHITINASE"/>
    <property type="match status" value="1"/>
</dbReference>
<dbReference type="OMA" id="NERHIDH"/>
<dbReference type="EC" id="3.2.1.14" evidence="2"/>
<dbReference type="Gramene" id="AUR62021068-RA">
    <property type="protein sequence ID" value="AUR62021068-RA:cds"/>
    <property type="gene ID" value="AUR62021068"/>
</dbReference>
<evidence type="ECO:0000313" key="13">
    <source>
        <dbReference type="EnsemblPlants" id="AUR62021068-RA:cds"/>
    </source>
</evidence>
<reference evidence="13" key="2">
    <citation type="submission" date="2021-03" db="UniProtKB">
        <authorList>
            <consortium name="EnsemblPlants"/>
        </authorList>
    </citation>
    <scope>IDENTIFICATION</scope>
</reference>
<proteinExistence type="inferred from homology"/>
<dbReference type="PANTHER" id="PTHR45708">
    <property type="entry name" value="ENDOCHITINASE"/>
    <property type="match status" value="1"/>
</dbReference>
<sequence>MLLSTVHDFTETEQAKRTVAGWRTGDEAKRRRELEKKARVANYLWDNFLGGTSNSRPFENAVLDGIDFNIELGSGDYYDILARTLNRCSTVLKKVYLSAAPQCPFPDAHLNNAINTGLFDYVRVQFYNNPPCQYTNGNTGNLVNSWNEWTTVNAGQVFLGLPAAPAAAGSGYIPPDVLKSQVLPNVRTSSKFGGVMLWSRFYDGGYSTAIKDSVNGGSSNGVHHESIGIAIILN</sequence>
<evidence type="ECO:0000256" key="3">
    <source>
        <dbReference type="ARBA" id="ARBA00022729"/>
    </source>
</evidence>
<evidence type="ECO:0000256" key="9">
    <source>
        <dbReference type="ARBA" id="ARBA00023326"/>
    </source>
</evidence>
<dbReference type="GO" id="GO:0000272">
    <property type="term" value="P:polysaccharide catabolic process"/>
    <property type="evidence" value="ECO:0007669"/>
    <property type="project" value="UniProtKB-KW"/>
</dbReference>
<dbReference type="InterPro" id="IPR001579">
    <property type="entry name" value="Glyco_hydro_18_chit_AS"/>
</dbReference>
<dbReference type="GO" id="GO:0006032">
    <property type="term" value="P:chitin catabolic process"/>
    <property type="evidence" value="ECO:0007669"/>
    <property type="project" value="UniProtKB-KW"/>
</dbReference>
<organism evidence="13 14">
    <name type="scientific">Chenopodium quinoa</name>
    <name type="common">Quinoa</name>
    <dbReference type="NCBI Taxonomy" id="63459"/>
    <lineage>
        <taxon>Eukaryota</taxon>
        <taxon>Viridiplantae</taxon>
        <taxon>Streptophyta</taxon>
        <taxon>Embryophyta</taxon>
        <taxon>Tracheophyta</taxon>
        <taxon>Spermatophyta</taxon>
        <taxon>Magnoliopsida</taxon>
        <taxon>eudicotyledons</taxon>
        <taxon>Gunneridae</taxon>
        <taxon>Pentapetalae</taxon>
        <taxon>Caryophyllales</taxon>
        <taxon>Chenopodiaceae</taxon>
        <taxon>Chenopodioideae</taxon>
        <taxon>Atripliceae</taxon>
        <taxon>Chenopodium</taxon>
    </lineage>
</organism>
<evidence type="ECO:0000256" key="8">
    <source>
        <dbReference type="ARBA" id="ARBA00023295"/>
    </source>
</evidence>
<reference evidence="13" key="1">
    <citation type="journal article" date="2017" name="Nature">
        <title>The genome of Chenopodium quinoa.</title>
        <authorList>
            <person name="Jarvis D.E."/>
            <person name="Ho Y.S."/>
            <person name="Lightfoot D.J."/>
            <person name="Schmoeckel S.M."/>
            <person name="Li B."/>
            <person name="Borm T.J.A."/>
            <person name="Ohyanagi H."/>
            <person name="Mineta K."/>
            <person name="Michell C.T."/>
            <person name="Saber N."/>
            <person name="Kharbatia N.M."/>
            <person name="Rupper R.R."/>
            <person name="Sharp A.R."/>
            <person name="Dally N."/>
            <person name="Boughton B.A."/>
            <person name="Woo Y.H."/>
            <person name="Gao G."/>
            <person name="Schijlen E.G.W.M."/>
            <person name="Guo X."/>
            <person name="Momin A.A."/>
            <person name="Negrao S."/>
            <person name="Al-Babili S."/>
            <person name="Gehring C."/>
            <person name="Roessner U."/>
            <person name="Jung C."/>
            <person name="Murphy K."/>
            <person name="Arold S.T."/>
            <person name="Gojobori T."/>
            <person name="van der Linden C.G."/>
            <person name="van Loo E.N."/>
            <person name="Jellen E.N."/>
            <person name="Maughan P.J."/>
            <person name="Tester M."/>
        </authorList>
    </citation>
    <scope>NUCLEOTIDE SEQUENCE [LARGE SCALE GENOMIC DNA]</scope>
    <source>
        <strain evidence="13">cv. PI 614886</strain>
    </source>
</reference>
<protein>
    <recommendedName>
        <fullName evidence="2">chitinase</fullName>
        <ecNumber evidence="2">3.2.1.14</ecNumber>
    </recommendedName>
</protein>
<dbReference type="AlphaFoldDB" id="A0A803M017"/>
<keyword evidence="3" id="KW-0732">Signal</keyword>
<dbReference type="InterPro" id="IPR017853">
    <property type="entry name" value="GH"/>
</dbReference>
<dbReference type="InterPro" id="IPR050542">
    <property type="entry name" value="Glycosyl_Hydrlase18_Chitinase"/>
</dbReference>
<dbReference type="Proteomes" id="UP000596660">
    <property type="component" value="Unplaced"/>
</dbReference>
<dbReference type="GO" id="GO:0005576">
    <property type="term" value="C:extracellular region"/>
    <property type="evidence" value="ECO:0007669"/>
    <property type="project" value="TreeGrafter"/>
</dbReference>
<evidence type="ECO:0000256" key="5">
    <source>
        <dbReference type="ARBA" id="ARBA00023024"/>
    </source>
</evidence>
<dbReference type="PROSITE" id="PS51910">
    <property type="entry name" value="GH18_2"/>
    <property type="match status" value="1"/>
</dbReference>
<keyword evidence="7" id="KW-0119">Carbohydrate metabolism</keyword>
<keyword evidence="9" id="KW-0624">Polysaccharide degradation</keyword>
<dbReference type="EnsemblPlants" id="AUR62021068-RA">
    <property type="protein sequence ID" value="AUR62021068-RA:cds"/>
    <property type="gene ID" value="AUR62021068"/>
</dbReference>
<evidence type="ECO:0000256" key="2">
    <source>
        <dbReference type="ARBA" id="ARBA00012729"/>
    </source>
</evidence>
<dbReference type="PROSITE" id="PS01095">
    <property type="entry name" value="GH18_1"/>
    <property type="match status" value="1"/>
</dbReference>
<evidence type="ECO:0000256" key="11">
    <source>
        <dbReference type="RuleBase" id="RU004453"/>
    </source>
</evidence>
<name>A0A803M017_CHEQI</name>
<dbReference type="GO" id="GO:0008843">
    <property type="term" value="F:endochitinase activity"/>
    <property type="evidence" value="ECO:0007669"/>
    <property type="project" value="UniProtKB-EC"/>
</dbReference>
<dbReference type="SUPFAM" id="SSF51445">
    <property type="entry name" value="(Trans)glycosidases"/>
    <property type="match status" value="1"/>
</dbReference>
<evidence type="ECO:0000259" key="12">
    <source>
        <dbReference type="PROSITE" id="PS51910"/>
    </source>
</evidence>
<keyword evidence="4 10" id="KW-0378">Hydrolase</keyword>
<dbReference type="InterPro" id="IPR001223">
    <property type="entry name" value="Glyco_hydro18_cat"/>
</dbReference>
<keyword evidence="5" id="KW-0146">Chitin degradation</keyword>
<comment type="catalytic activity">
    <reaction evidence="1">
        <text>Random endo-hydrolysis of N-acetyl-beta-D-glucosaminide (1-&gt;4)-beta-linkages in chitin and chitodextrins.</text>
        <dbReference type="EC" id="3.2.1.14"/>
    </reaction>
</comment>
<evidence type="ECO:0000256" key="7">
    <source>
        <dbReference type="ARBA" id="ARBA00023277"/>
    </source>
</evidence>
<evidence type="ECO:0000313" key="14">
    <source>
        <dbReference type="Proteomes" id="UP000596660"/>
    </source>
</evidence>
<evidence type="ECO:0000256" key="10">
    <source>
        <dbReference type="RuleBase" id="RU000489"/>
    </source>
</evidence>
<evidence type="ECO:0000256" key="4">
    <source>
        <dbReference type="ARBA" id="ARBA00022801"/>
    </source>
</evidence>